<sequence>CFGPLSVLFFITVAISLMASDGREFTLPCRHPSAASNEYIFWYQQFPNQGPNYIVSGLKGETESDTLHGVSLIVAEDRKSSTLHFSRVTLKDSAIYFCALSDTVQRLGASAVQEPSPEYGGEQLQWCKAAKPLVRRELWKGL</sequence>
<dbReference type="InterPro" id="IPR003599">
    <property type="entry name" value="Ig_sub"/>
</dbReference>
<keyword evidence="5" id="KW-0472">Membrane</keyword>
<feature type="chain" id="PRO_5034209046" description="Ig-like domain-containing protein" evidence="8">
    <location>
        <begin position="23"/>
        <end position="142"/>
    </location>
</feature>
<evidence type="ECO:0000313" key="11">
    <source>
        <dbReference type="Proteomes" id="UP000694545"/>
    </source>
</evidence>
<dbReference type="SMART" id="SM00409">
    <property type="entry name" value="IG"/>
    <property type="match status" value="1"/>
</dbReference>
<evidence type="ECO:0000256" key="4">
    <source>
        <dbReference type="ARBA" id="ARBA00022859"/>
    </source>
</evidence>
<feature type="domain" description="Ig-like" evidence="9">
    <location>
        <begin position="4"/>
        <end position="116"/>
    </location>
</feature>
<dbReference type="InterPro" id="IPR013783">
    <property type="entry name" value="Ig-like_fold"/>
</dbReference>
<dbReference type="PANTHER" id="PTHR19433:SF111">
    <property type="entry name" value="T CELL RECEPTOR ALPHA VARIABLE 4"/>
    <property type="match status" value="1"/>
</dbReference>
<proteinExistence type="predicted"/>
<evidence type="ECO:0000256" key="6">
    <source>
        <dbReference type="ARBA" id="ARBA00023157"/>
    </source>
</evidence>
<protein>
    <recommendedName>
        <fullName evidence="9">Ig-like domain-containing protein</fullName>
    </recommendedName>
</protein>
<dbReference type="Proteomes" id="UP000694545">
    <property type="component" value="Unplaced"/>
</dbReference>
<dbReference type="GO" id="GO:0002376">
    <property type="term" value="P:immune system process"/>
    <property type="evidence" value="ECO:0007669"/>
    <property type="project" value="UniProtKB-KW"/>
</dbReference>
<evidence type="ECO:0000259" key="9">
    <source>
        <dbReference type="PROSITE" id="PS50835"/>
    </source>
</evidence>
<dbReference type="InterPro" id="IPR036179">
    <property type="entry name" value="Ig-like_dom_sf"/>
</dbReference>
<evidence type="ECO:0000313" key="10">
    <source>
        <dbReference type="Ensembl" id="ENSVKKP00000018275.1"/>
    </source>
</evidence>
<reference evidence="10" key="1">
    <citation type="submission" date="2025-08" db="UniProtKB">
        <authorList>
            <consortium name="Ensembl"/>
        </authorList>
    </citation>
    <scope>IDENTIFICATION</scope>
</reference>
<dbReference type="InterPro" id="IPR013106">
    <property type="entry name" value="Ig_V-set"/>
</dbReference>
<dbReference type="AlphaFoldDB" id="A0A8D2L857"/>
<keyword evidence="3 8" id="KW-0732">Signal</keyword>
<comment type="subcellular location">
    <subcellularLocation>
        <location evidence="1">Cell membrane</location>
    </subcellularLocation>
</comment>
<keyword evidence="11" id="KW-1185">Reference proteome</keyword>
<dbReference type="GO" id="GO:0005886">
    <property type="term" value="C:plasma membrane"/>
    <property type="evidence" value="ECO:0007669"/>
    <property type="project" value="UniProtKB-SubCell"/>
</dbReference>
<evidence type="ECO:0000256" key="1">
    <source>
        <dbReference type="ARBA" id="ARBA00004236"/>
    </source>
</evidence>
<keyword evidence="6" id="KW-1015">Disulfide bond</keyword>
<evidence type="ECO:0000256" key="2">
    <source>
        <dbReference type="ARBA" id="ARBA00022475"/>
    </source>
</evidence>
<evidence type="ECO:0000256" key="8">
    <source>
        <dbReference type="SAM" id="SignalP"/>
    </source>
</evidence>
<dbReference type="SMART" id="SM00406">
    <property type="entry name" value="IGv"/>
    <property type="match status" value="1"/>
</dbReference>
<accession>A0A8D2L857</accession>
<dbReference type="Pfam" id="PF07686">
    <property type="entry name" value="V-set"/>
    <property type="match status" value="1"/>
</dbReference>
<dbReference type="PROSITE" id="PS50835">
    <property type="entry name" value="IG_LIKE"/>
    <property type="match status" value="1"/>
</dbReference>
<dbReference type="InterPro" id="IPR052051">
    <property type="entry name" value="TCR_complex_component"/>
</dbReference>
<dbReference type="SUPFAM" id="SSF48726">
    <property type="entry name" value="Immunoglobulin"/>
    <property type="match status" value="1"/>
</dbReference>
<dbReference type="OMA" id="AVYHCIL"/>
<keyword evidence="2" id="KW-1003">Cell membrane</keyword>
<dbReference type="GO" id="GO:0009617">
    <property type="term" value="P:response to bacterium"/>
    <property type="evidence" value="ECO:0007669"/>
    <property type="project" value="TreeGrafter"/>
</dbReference>
<dbReference type="PANTHER" id="PTHR19433">
    <property type="entry name" value="T-CELL RECEPTOR ALPHA CHAIN V REGION-RELATED"/>
    <property type="match status" value="1"/>
</dbReference>
<keyword evidence="7" id="KW-0325">Glycoprotein</keyword>
<evidence type="ECO:0000256" key="5">
    <source>
        <dbReference type="ARBA" id="ARBA00023136"/>
    </source>
</evidence>
<dbReference type="InterPro" id="IPR007110">
    <property type="entry name" value="Ig-like_dom"/>
</dbReference>
<evidence type="ECO:0000256" key="7">
    <source>
        <dbReference type="ARBA" id="ARBA00023180"/>
    </source>
</evidence>
<organism evidence="10 11">
    <name type="scientific">Varanus komodoensis</name>
    <name type="common">Komodo dragon</name>
    <dbReference type="NCBI Taxonomy" id="61221"/>
    <lineage>
        <taxon>Eukaryota</taxon>
        <taxon>Metazoa</taxon>
        <taxon>Chordata</taxon>
        <taxon>Craniata</taxon>
        <taxon>Vertebrata</taxon>
        <taxon>Euteleostomi</taxon>
        <taxon>Lepidosauria</taxon>
        <taxon>Squamata</taxon>
        <taxon>Bifurcata</taxon>
        <taxon>Unidentata</taxon>
        <taxon>Episquamata</taxon>
        <taxon>Toxicofera</taxon>
        <taxon>Anguimorpha</taxon>
        <taxon>Paleoanguimorpha</taxon>
        <taxon>Varanoidea</taxon>
        <taxon>Varanidae</taxon>
        <taxon>Varanus</taxon>
    </lineage>
</organism>
<evidence type="ECO:0000256" key="3">
    <source>
        <dbReference type="ARBA" id="ARBA00022729"/>
    </source>
</evidence>
<name>A0A8D2L857_VARKO</name>
<dbReference type="Ensembl" id="ENSVKKT00000018737.1">
    <property type="protein sequence ID" value="ENSVKKP00000018275.1"/>
    <property type="gene ID" value="ENSVKKG00000012455.1"/>
</dbReference>
<reference evidence="10" key="2">
    <citation type="submission" date="2025-09" db="UniProtKB">
        <authorList>
            <consortium name="Ensembl"/>
        </authorList>
    </citation>
    <scope>IDENTIFICATION</scope>
</reference>
<keyword evidence="4" id="KW-0391">Immunity</keyword>
<feature type="signal peptide" evidence="8">
    <location>
        <begin position="1"/>
        <end position="22"/>
    </location>
</feature>
<dbReference type="Gene3D" id="2.60.40.10">
    <property type="entry name" value="Immunoglobulins"/>
    <property type="match status" value="1"/>
</dbReference>